<keyword evidence="2" id="KW-0675">Receptor</keyword>
<name>A0A975WEW1_9RHOB</name>
<dbReference type="NCBIfam" id="TIGR02122">
    <property type="entry name" value="TRAP_TAXI"/>
    <property type="match status" value="1"/>
</dbReference>
<feature type="signal peptide" evidence="1">
    <location>
        <begin position="1"/>
        <end position="20"/>
    </location>
</feature>
<keyword evidence="3" id="KW-1185">Reference proteome</keyword>
<dbReference type="SUPFAM" id="SSF53850">
    <property type="entry name" value="Periplasmic binding protein-like II"/>
    <property type="match status" value="1"/>
</dbReference>
<proteinExistence type="predicted"/>
<accession>A0A975WEW1</accession>
<dbReference type="Gene3D" id="3.40.190.10">
    <property type="entry name" value="Periplasmic binding protein-like II"/>
    <property type="match status" value="2"/>
</dbReference>
<reference evidence="2 3" key="1">
    <citation type="submission" date="2016-10" db="EMBL/GenBank/DDBJ databases">
        <authorList>
            <person name="Varghese N."/>
            <person name="Submissions S."/>
        </authorList>
    </citation>
    <scope>NUCLEOTIDE SEQUENCE [LARGE SCALE GENOMIC DNA]</scope>
    <source>
        <strain evidence="2 3">FF3</strain>
    </source>
</reference>
<dbReference type="PANTHER" id="PTHR42941:SF1">
    <property type="entry name" value="SLL1037 PROTEIN"/>
    <property type="match status" value="1"/>
</dbReference>
<organism evidence="2 3">
    <name type="scientific">Marinovum algicola</name>
    <dbReference type="NCBI Taxonomy" id="42444"/>
    <lineage>
        <taxon>Bacteria</taxon>
        <taxon>Pseudomonadati</taxon>
        <taxon>Pseudomonadota</taxon>
        <taxon>Alphaproteobacteria</taxon>
        <taxon>Rhodobacterales</taxon>
        <taxon>Roseobacteraceae</taxon>
        <taxon>Marinovum</taxon>
    </lineage>
</organism>
<protein>
    <submittedName>
        <fullName evidence="2">TRAP transporter solute receptor, TAXI family</fullName>
    </submittedName>
</protein>
<dbReference type="AlphaFoldDB" id="A0A975WEW1"/>
<evidence type="ECO:0000313" key="2">
    <source>
        <dbReference type="EMBL" id="SEK09077.1"/>
    </source>
</evidence>
<comment type="caution">
    <text evidence="2">The sequence shown here is derived from an EMBL/GenBank/DDBJ whole genome shotgun (WGS) entry which is preliminary data.</text>
</comment>
<dbReference type="Proteomes" id="UP000182932">
    <property type="component" value="Unassembled WGS sequence"/>
</dbReference>
<dbReference type="Pfam" id="PF16868">
    <property type="entry name" value="NMT1_3"/>
    <property type="match status" value="1"/>
</dbReference>
<dbReference type="InterPro" id="IPR011852">
    <property type="entry name" value="TRAP_TAXI"/>
</dbReference>
<evidence type="ECO:0000256" key="1">
    <source>
        <dbReference type="SAM" id="SignalP"/>
    </source>
</evidence>
<dbReference type="GeneID" id="80820870"/>
<dbReference type="RefSeq" id="WP_074839814.1">
    <property type="nucleotide sequence ID" value="NZ_FNYY01000028.1"/>
</dbReference>
<sequence length="387" mass="41278">MSRTLIIAAGISLLAGMSHAEELNLPGQISWSTYGVGSSGHSQAVAIGAALKNAYGTNLRMLAGKNDIARAVPLRQGKVDFAAAGIGGVYMAQEGVFAFSDENWGPQKVRVLLQNAGSKFGFALATTRDTCEKVGKPDCDGFTYGDLRGLEVSWVKGSPALNVATSALLAYGGLTWNDVTAVEFGGIADSYRALVDGTVDAAYSATTAGAAYEVEAGPRGLFWPTVDANNAEGMARLQEIAPYFAPMTATQGAGLSEENGLSTVGYPYPVLIAMDVQDEDLVYQQTRAMVETFDAYKDAAPAADGWSIEAQDMEWLVPFHAGAIRYFKEIGVWSDAAQAHNEKMIARQNTLSAAWKELKAESPEDWQSAWATKRREALVSGGFQPVF</sequence>
<keyword evidence="1" id="KW-0732">Signal</keyword>
<evidence type="ECO:0000313" key="3">
    <source>
        <dbReference type="Proteomes" id="UP000182932"/>
    </source>
</evidence>
<feature type="chain" id="PRO_5037769335" evidence="1">
    <location>
        <begin position="21"/>
        <end position="387"/>
    </location>
</feature>
<gene>
    <name evidence="2" type="ORF">SAMN04487940_12833</name>
</gene>
<dbReference type="EMBL" id="FNYY01000028">
    <property type="protein sequence ID" value="SEK09077.1"/>
    <property type="molecule type" value="Genomic_DNA"/>
</dbReference>
<dbReference type="PANTHER" id="PTHR42941">
    <property type="entry name" value="SLL1037 PROTEIN"/>
    <property type="match status" value="1"/>
</dbReference>